<accession>A0ABX4FVE2</accession>
<evidence type="ECO:0000313" key="2">
    <source>
        <dbReference type="EMBL" id="OZS42769.1"/>
    </source>
</evidence>
<name>A0ABX4FVE2_9GAMM</name>
<feature type="transmembrane region" description="Helical" evidence="1">
    <location>
        <begin position="45"/>
        <end position="65"/>
    </location>
</feature>
<reference evidence="2 3" key="1">
    <citation type="journal article" date="2016" name="Antonie Van Leeuwenhoek">
        <title>Photobacterium sanguinicancri sp. nov. isolated from marine animals.</title>
        <authorList>
            <person name="Gomez-Gil B."/>
            <person name="Roque A."/>
            <person name="Rotllant G."/>
            <person name="Romalde J.L."/>
            <person name="Doce A."/>
            <person name="Eggermont M."/>
            <person name="Defoirdt T."/>
        </authorList>
    </citation>
    <scope>NUCLEOTIDE SEQUENCE [LARGE SCALE GENOMIC DNA]</scope>
    <source>
        <strain evidence="2 3">CAIM 1827</strain>
    </source>
</reference>
<comment type="caution">
    <text evidence="2">The sequence shown here is derived from an EMBL/GenBank/DDBJ whole genome shotgun (WGS) entry which is preliminary data.</text>
</comment>
<protein>
    <submittedName>
        <fullName evidence="2">Uncharacterized protein</fullName>
    </submittedName>
</protein>
<proteinExistence type="predicted"/>
<organism evidence="2 3">
    <name type="scientific">Photobacterium sanguinicancri</name>
    <dbReference type="NCBI Taxonomy" id="875932"/>
    <lineage>
        <taxon>Bacteria</taxon>
        <taxon>Pseudomonadati</taxon>
        <taxon>Pseudomonadota</taxon>
        <taxon>Gammaproteobacteria</taxon>
        <taxon>Vibrionales</taxon>
        <taxon>Vibrionaceae</taxon>
        <taxon>Photobacterium</taxon>
    </lineage>
</organism>
<evidence type="ECO:0000256" key="1">
    <source>
        <dbReference type="SAM" id="Phobius"/>
    </source>
</evidence>
<feature type="transmembrane region" description="Helical" evidence="1">
    <location>
        <begin position="15"/>
        <end position="33"/>
    </location>
</feature>
<dbReference type="EMBL" id="NOIF01000126">
    <property type="protein sequence ID" value="OZS42769.1"/>
    <property type="molecule type" value="Genomic_DNA"/>
</dbReference>
<keyword evidence="3" id="KW-1185">Reference proteome</keyword>
<keyword evidence="1" id="KW-1133">Transmembrane helix</keyword>
<evidence type="ECO:0000313" key="3">
    <source>
        <dbReference type="Proteomes" id="UP000215999"/>
    </source>
</evidence>
<sequence>MFVQIDMSHIRRSPTVTPVFFSVGVISHMAVVTNPINYQIIFTELINGIGMVGGTPSPLLIMLLLKHDVLQSTF</sequence>
<keyword evidence="1" id="KW-0472">Membrane</keyword>
<dbReference type="Proteomes" id="UP000215999">
    <property type="component" value="Unassembled WGS sequence"/>
</dbReference>
<gene>
    <name evidence="2" type="ORF">ASV53_16745</name>
</gene>
<keyword evidence="1" id="KW-0812">Transmembrane</keyword>